<accession>A0A1I2I288</accession>
<evidence type="ECO:0000256" key="1">
    <source>
        <dbReference type="SAM" id="Phobius"/>
    </source>
</evidence>
<dbReference type="STRING" id="54.SAMN02745121_08399"/>
<feature type="transmembrane region" description="Helical" evidence="1">
    <location>
        <begin position="102"/>
        <end position="124"/>
    </location>
</feature>
<protein>
    <recommendedName>
        <fullName evidence="4">Permease</fullName>
    </recommendedName>
</protein>
<evidence type="ECO:0000313" key="3">
    <source>
        <dbReference type="Proteomes" id="UP000199400"/>
    </source>
</evidence>
<name>A0A1I2I288_9BACT</name>
<feature type="transmembrane region" description="Helical" evidence="1">
    <location>
        <begin position="35"/>
        <end position="57"/>
    </location>
</feature>
<sequence>MKLALLLLGAVLLVLGALAAVQGVFVDGLQRSGRTFLSMMPILAVAFLLAGMAEALLPTGFVERWLSDGAGVRGHLLAWLAGALTPGGGLLGMPLAAGLLKAGAGVGVLVTYLTSMALLPLLRLPMELGIYGARLALLRIAASCLLPFAAGATAQLIVRLTRA</sequence>
<evidence type="ECO:0008006" key="4">
    <source>
        <dbReference type="Google" id="ProtNLM"/>
    </source>
</evidence>
<keyword evidence="1" id="KW-0472">Membrane</keyword>
<evidence type="ECO:0000313" key="2">
    <source>
        <dbReference type="EMBL" id="SFF36519.1"/>
    </source>
</evidence>
<feature type="transmembrane region" description="Helical" evidence="1">
    <location>
        <begin position="136"/>
        <end position="158"/>
    </location>
</feature>
<proteinExistence type="predicted"/>
<reference evidence="3" key="1">
    <citation type="submission" date="2016-10" db="EMBL/GenBank/DDBJ databases">
        <authorList>
            <person name="Varghese N."/>
            <person name="Submissions S."/>
        </authorList>
    </citation>
    <scope>NUCLEOTIDE SEQUENCE [LARGE SCALE GENOMIC DNA]</scope>
    <source>
        <strain evidence="3">ATCC 25963</strain>
    </source>
</reference>
<dbReference type="EMBL" id="FOMX01000054">
    <property type="protein sequence ID" value="SFF36519.1"/>
    <property type="molecule type" value="Genomic_DNA"/>
</dbReference>
<keyword evidence="1" id="KW-1133">Transmembrane helix</keyword>
<gene>
    <name evidence="2" type="ORF">SAMN02745121_08399</name>
</gene>
<dbReference type="OrthoDB" id="5797013at2"/>
<dbReference type="Proteomes" id="UP000199400">
    <property type="component" value="Unassembled WGS sequence"/>
</dbReference>
<keyword evidence="3" id="KW-1185">Reference proteome</keyword>
<dbReference type="RefSeq" id="WP_096332601.1">
    <property type="nucleotide sequence ID" value="NZ_FOMX01000054.1"/>
</dbReference>
<keyword evidence="1" id="KW-0812">Transmembrane</keyword>
<dbReference type="AlphaFoldDB" id="A0A1I2I288"/>
<feature type="transmembrane region" description="Helical" evidence="1">
    <location>
        <begin position="77"/>
        <end position="96"/>
    </location>
</feature>
<organism evidence="2 3">
    <name type="scientific">Nannocystis exedens</name>
    <dbReference type="NCBI Taxonomy" id="54"/>
    <lineage>
        <taxon>Bacteria</taxon>
        <taxon>Pseudomonadati</taxon>
        <taxon>Myxococcota</taxon>
        <taxon>Polyangia</taxon>
        <taxon>Nannocystales</taxon>
        <taxon>Nannocystaceae</taxon>
        <taxon>Nannocystis</taxon>
    </lineage>
</organism>